<name>A0A0K9PZ52_ZOSMR</name>
<sequence length="196" mass="22582">MMRWLGDEFRKHLCRRIGPGSFAGSWRERFSKYYRSADELSLEEDAERKVGMLLKMIFVATAGVVAYQFFPYMGDNLLHQSVSLLQVKDPMFKRMGASRLSRFAIDDERRMKIVEIGGAKYLLNMLESAKDDRTRKEALKALVALSHSEQVAGVLHQSGVLPIIISTPNSLEYIDIENYKSKLMKRYEDLKYDTSI</sequence>
<dbReference type="SUPFAM" id="SSF48371">
    <property type="entry name" value="ARM repeat"/>
    <property type="match status" value="1"/>
</dbReference>
<dbReference type="OrthoDB" id="2017266at2759"/>
<dbReference type="Proteomes" id="UP000036987">
    <property type="component" value="Unassembled WGS sequence"/>
</dbReference>
<dbReference type="Gene3D" id="1.25.10.10">
    <property type="entry name" value="Leucine-rich Repeat Variant"/>
    <property type="match status" value="1"/>
</dbReference>
<dbReference type="OMA" id="AYNIMPY"/>
<dbReference type="InterPro" id="IPR011989">
    <property type="entry name" value="ARM-like"/>
</dbReference>
<dbReference type="AlphaFoldDB" id="A0A0K9PZ52"/>
<evidence type="ECO:0000313" key="1">
    <source>
        <dbReference type="EMBL" id="KMZ73517.1"/>
    </source>
</evidence>
<accession>A0A0K9PZ52</accession>
<dbReference type="PANTHER" id="PTHR47673:SF1">
    <property type="entry name" value="ARM REPEAT SUPERFAMILY PROTEIN"/>
    <property type="match status" value="1"/>
</dbReference>
<proteinExistence type="predicted"/>
<protein>
    <submittedName>
        <fullName evidence="1">ARM repeat superfamily protein</fullName>
    </submittedName>
</protein>
<organism evidence="1 2">
    <name type="scientific">Zostera marina</name>
    <name type="common">Eelgrass</name>
    <dbReference type="NCBI Taxonomy" id="29655"/>
    <lineage>
        <taxon>Eukaryota</taxon>
        <taxon>Viridiplantae</taxon>
        <taxon>Streptophyta</taxon>
        <taxon>Embryophyta</taxon>
        <taxon>Tracheophyta</taxon>
        <taxon>Spermatophyta</taxon>
        <taxon>Magnoliopsida</taxon>
        <taxon>Liliopsida</taxon>
        <taxon>Zosteraceae</taxon>
        <taxon>Zostera</taxon>
    </lineage>
</organism>
<dbReference type="EMBL" id="LFYR01000574">
    <property type="protein sequence ID" value="KMZ73517.1"/>
    <property type="molecule type" value="Genomic_DNA"/>
</dbReference>
<evidence type="ECO:0000313" key="2">
    <source>
        <dbReference type="Proteomes" id="UP000036987"/>
    </source>
</evidence>
<dbReference type="PANTHER" id="PTHR47673">
    <property type="entry name" value="ARM REPEAT SUPERFAMILY PROTEIN"/>
    <property type="match status" value="1"/>
</dbReference>
<gene>
    <name evidence="1" type="ORF">ZOSMA_147G00290</name>
</gene>
<dbReference type="InterPro" id="IPR016024">
    <property type="entry name" value="ARM-type_fold"/>
</dbReference>
<keyword evidence="2" id="KW-1185">Reference proteome</keyword>
<comment type="caution">
    <text evidence="1">The sequence shown here is derived from an EMBL/GenBank/DDBJ whole genome shotgun (WGS) entry which is preliminary data.</text>
</comment>
<reference evidence="2" key="1">
    <citation type="journal article" date="2016" name="Nature">
        <title>The genome of the seagrass Zostera marina reveals angiosperm adaptation to the sea.</title>
        <authorList>
            <person name="Olsen J.L."/>
            <person name="Rouze P."/>
            <person name="Verhelst B."/>
            <person name="Lin Y.-C."/>
            <person name="Bayer T."/>
            <person name="Collen J."/>
            <person name="Dattolo E."/>
            <person name="De Paoli E."/>
            <person name="Dittami S."/>
            <person name="Maumus F."/>
            <person name="Michel G."/>
            <person name="Kersting A."/>
            <person name="Lauritano C."/>
            <person name="Lohaus R."/>
            <person name="Toepel M."/>
            <person name="Tonon T."/>
            <person name="Vanneste K."/>
            <person name="Amirebrahimi M."/>
            <person name="Brakel J."/>
            <person name="Bostroem C."/>
            <person name="Chovatia M."/>
            <person name="Grimwood J."/>
            <person name="Jenkins J.W."/>
            <person name="Jueterbock A."/>
            <person name="Mraz A."/>
            <person name="Stam W.T."/>
            <person name="Tice H."/>
            <person name="Bornberg-Bauer E."/>
            <person name="Green P.J."/>
            <person name="Pearson G.A."/>
            <person name="Procaccini G."/>
            <person name="Duarte C.M."/>
            <person name="Schmutz J."/>
            <person name="Reusch T.B.H."/>
            <person name="Van de Peer Y."/>
        </authorList>
    </citation>
    <scope>NUCLEOTIDE SEQUENCE [LARGE SCALE GENOMIC DNA]</scope>
    <source>
        <strain evidence="2">cv. Finnish</strain>
    </source>
</reference>
<dbReference type="STRING" id="29655.A0A0K9PZ52"/>